<dbReference type="PROSITE" id="PS00137">
    <property type="entry name" value="SUBTILASE_HIS"/>
    <property type="match status" value="1"/>
</dbReference>
<keyword evidence="7" id="KW-0843">Virulence</keyword>
<dbReference type="RefSeq" id="XP_045276301.1">
    <property type="nucleotide sequence ID" value="XM_045420142.1"/>
</dbReference>
<dbReference type="PROSITE" id="PS00138">
    <property type="entry name" value="SUBTILASE_SER"/>
    <property type="match status" value="1"/>
</dbReference>
<dbReference type="PRINTS" id="PR00723">
    <property type="entry name" value="SUBTILISIN"/>
</dbReference>
<comment type="similarity">
    <text evidence="10">Belongs to the peptidase S8 family.</text>
</comment>
<evidence type="ECO:0000313" key="12">
    <source>
        <dbReference type="EMBL" id="EEQ89359.1"/>
    </source>
</evidence>
<evidence type="ECO:0000259" key="11">
    <source>
        <dbReference type="Pfam" id="PF00082"/>
    </source>
</evidence>
<evidence type="ECO:0000256" key="3">
    <source>
        <dbReference type="ARBA" id="ARBA00022670"/>
    </source>
</evidence>
<keyword evidence="9" id="KW-0325">Glycoprotein</keyword>
<protein>
    <submittedName>
        <fullName evidence="12">Kp-43 peptidase/serine peptidase</fullName>
    </submittedName>
</protein>
<evidence type="ECO:0000256" key="8">
    <source>
        <dbReference type="ARBA" id="ARBA00023145"/>
    </source>
</evidence>
<dbReference type="InterPro" id="IPR034058">
    <property type="entry name" value="TagA/B/C/D_pept_dom"/>
</dbReference>
<evidence type="ECO:0000256" key="2">
    <source>
        <dbReference type="ARBA" id="ARBA00022525"/>
    </source>
</evidence>
<dbReference type="SUPFAM" id="SSF52743">
    <property type="entry name" value="Subtilisin-like"/>
    <property type="match status" value="1"/>
</dbReference>
<dbReference type="SUPFAM" id="SSF49785">
    <property type="entry name" value="Galactose-binding domain-like"/>
    <property type="match status" value="1"/>
</dbReference>
<keyword evidence="5 10" id="KW-0378">Hydrolase</keyword>
<evidence type="ECO:0000256" key="6">
    <source>
        <dbReference type="ARBA" id="ARBA00022825"/>
    </source>
</evidence>
<dbReference type="InterPro" id="IPR022398">
    <property type="entry name" value="Peptidase_S8_His-AS"/>
</dbReference>
<accession>A0ABP2EYP0</accession>
<evidence type="ECO:0000256" key="9">
    <source>
        <dbReference type="ARBA" id="ARBA00023180"/>
    </source>
</evidence>
<keyword evidence="13" id="KW-1185">Reference proteome</keyword>
<evidence type="ECO:0000256" key="5">
    <source>
        <dbReference type="ARBA" id="ARBA00022801"/>
    </source>
</evidence>
<reference evidence="13" key="1">
    <citation type="journal article" date="2015" name="PLoS Genet.">
        <title>The dynamic genome and transcriptome of the human fungal pathogen Blastomyces and close relative Emmonsia.</title>
        <authorList>
            <person name="Munoz J.F."/>
            <person name="Gauthier G.M."/>
            <person name="Desjardins C.A."/>
            <person name="Gallo J.E."/>
            <person name="Holder J."/>
            <person name="Sullivan T.D."/>
            <person name="Marty A.J."/>
            <person name="Carmen J.C."/>
            <person name="Chen Z."/>
            <person name="Ding L."/>
            <person name="Gujja S."/>
            <person name="Magrini V."/>
            <person name="Misas E."/>
            <person name="Mitreva M."/>
            <person name="Priest M."/>
            <person name="Saif S."/>
            <person name="Whiston E.A."/>
            <person name="Young S."/>
            <person name="Zeng Q."/>
            <person name="Goldman W.E."/>
            <person name="Mardis E.R."/>
            <person name="Taylor J.W."/>
            <person name="McEwen J.G."/>
            <person name="Clay O.K."/>
            <person name="Klein B.S."/>
            <person name="Cuomo C.A."/>
        </authorList>
    </citation>
    <scope>NUCLEOTIDE SEQUENCE [LARGE SCALE GENOMIC DNA]</scope>
    <source>
        <strain evidence="13">ER-3 / ATCC MYA-2586</strain>
    </source>
</reference>
<keyword evidence="8" id="KW-0865">Zymogen</keyword>
<dbReference type="PROSITE" id="PS51892">
    <property type="entry name" value="SUBTILASE"/>
    <property type="match status" value="1"/>
</dbReference>
<dbReference type="Gene3D" id="2.60.120.380">
    <property type="match status" value="1"/>
</dbReference>
<dbReference type="Gene3D" id="3.40.50.200">
    <property type="entry name" value="Peptidase S8/S53 domain"/>
    <property type="match status" value="1"/>
</dbReference>
<dbReference type="PANTHER" id="PTHR43399">
    <property type="entry name" value="SUBTILISIN-RELATED"/>
    <property type="match status" value="1"/>
</dbReference>
<dbReference type="EMBL" id="EQ999976">
    <property type="protein sequence ID" value="EEQ89359.1"/>
    <property type="molecule type" value="Genomic_DNA"/>
</dbReference>
<keyword evidence="2" id="KW-0964">Secreted</keyword>
<dbReference type="InterPro" id="IPR015500">
    <property type="entry name" value="Peptidase_S8_subtilisin-rel"/>
</dbReference>
<dbReference type="InterPro" id="IPR008979">
    <property type="entry name" value="Galactose-bd-like_sf"/>
</dbReference>
<feature type="active site" description="Charge relay system" evidence="10">
    <location>
        <position position="228"/>
    </location>
</feature>
<dbReference type="InterPro" id="IPR036852">
    <property type="entry name" value="Peptidase_S8/S53_dom_sf"/>
</dbReference>
<keyword evidence="6 10" id="KW-0720">Serine protease</keyword>
<evidence type="ECO:0000256" key="7">
    <source>
        <dbReference type="ARBA" id="ARBA00023026"/>
    </source>
</evidence>
<keyword evidence="4" id="KW-0732">Signal</keyword>
<proteinExistence type="inferred from homology"/>
<evidence type="ECO:0000256" key="10">
    <source>
        <dbReference type="PROSITE-ProRule" id="PRU01240"/>
    </source>
</evidence>
<organism evidence="12 13">
    <name type="scientific">Ajellomyces dermatitidis (strain ER-3 / ATCC MYA-2586)</name>
    <name type="common">Blastomyces dermatitidis</name>
    <dbReference type="NCBI Taxonomy" id="559297"/>
    <lineage>
        <taxon>Eukaryota</taxon>
        <taxon>Fungi</taxon>
        <taxon>Dikarya</taxon>
        <taxon>Ascomycota</taxon>
        <taxon>Pezizomycotina</taxon>
        <taxon>Eurotiomycetes</taxon>
        <taxon>Eurotiomycetidae</taxon>
        <taxon>Onygenales</taxon>
        <taxon>Ajellomycetaceae</taxon>
        <taxon>Blastomyces</taxon>
    </lineage>
</organism>
<name>A0ABP2EYP0_AJEDR</name>
<dbReference type="Pfam" id="PF00082">
    <property type="entry name" value="Peptidase_S8"/>
    <property type="match status" value="1"/>
</dbReference>
<feature type="domain" description="Peptidase S8/S53" evidence="11">
    <location>
        <begin position="219"/>
        <end position="548"/>
    </location>
</feature>
<gene>
    <name evidence="12" type="ORF">BDCG_04479</name>
</gene>
<keyword evidence="3 10" id="KW-0645">Protease</keyword>
<dbReference type="InterPro" id="IPR000209">
    <property type="entry name" value="Peptidase_S8/S53_dom"/>
</dbReference>
<dbReference type="PANTHER" id="PTHR43399:SF5">
    <property type="entry name" value="PEPTIDASE S8 FAMILY WITH PROTEASE-ASSOCIATED DOMAIN"/>
    <property type="match status" value="1"/>
</dbReference>
<evidence type="ECO:0000313" key="13">
    <source>
        <dbReference type="Proteomes" id="UP000002039"/>
    </source>
</evidence>
<feature type="active site" description="Charge relay system" evidence="10">
    <location>
        <position position="487"/>
    </location>
</feature>
<evidence type="ECO:0000256" key="1">
    <source>
        <dbReference type="ARBA" id="ARBA00004613"/>
    </source>
</evidence>
<evidence type="ECO:0000256" key="4">
    <source>
        <dbReference type="ARBA" id="ARBA00022729"/>
    </source>
</evidence>
<feature type="active site" description="Charge relay system" evidence="10">
    <location>
        <position position="265"/>
    </location>
</feature>
<dbReference type="CDD" id="cd04842">
    <property type="entry name" value="Peptidases_S8_Kp43_protease"/>
    <property type="match status" value="1"/>
</dbReference>
<dbReference type="GeneID" id="69026625"/>
<dbReference type="InterPro" id="IPR051048">
    <property type="entry name" value="Peptidase_S8/S53_subtilisin"/>
</dbReference>
<comment type="subcellular location">
    <subcellularLocation>
        <location evidence="1">Secreted</location>
    </subcellularLocation>
</comment>
<dbReference type="Proteomes" id="UP000002039">
    <property type="component" value="Unassembled WGS sequence"/>
</dbReference>
<dbReference type="InterPro" id="IPR023828">
    <property type="entry name" value="Peptidase_S8_Ser-AS"/>
</dbReference>
<sequence length="695" mass="74588">MTLISINGNQLDPLAQSRQLRGLGLQAENASKSDYILIQAGPDRLSENQRRVLKDLGVDIKEYVSKDTYLCSYKGVDLTEIRSLDFVFWANPYLEQFVVQSCLKSNPPRSQPISAFTATPKTSRLQLVDIIMHHDVDATDDAVKAAVARAARADLKSLKASARSIRIHLQQQYLDDVAAIDAVYLIQQVHPFVLWNNKAWEILDCDTTNMSAHVSEYLGEGQVVAAADTGFDIGKTDDTHPAFTGRVKHLYALGRPNATDDPDGHGTHVAGSILGDGDSPSMGGKITAAAPKAQLVLQSVLDSSNGLGGIPSDLSELFIVPYEEHGARIHTNSWGSSSLFGQIPYDVSASQVDKFIWEHPDMLILFAAGNEGLDRNFDGVIDLSQIGSQAAAKNILTVGASENNRPDIGVQYGFRWPSSPFRTDLMADNPAGMAAFSSRGPTVEGRCKPDVVAPGTAVLSSLSRNAQADSQYGESLDPQWWFLAGTSMATPLVAGCAAVVRESLVKNGTPNPSAALVKALLINGAVELVGQYDPSEAGPSPNNNSGFGLVNLRNSIILPNQEDGGFYEGGPLEQGQGLDKPITVNIPPGTSAEGSVLKVTLVWSDPPGAELQNDLDLLVRTANGQERHGNMGEETDFDRVNNVEQVTWTNIPDGEAQIIVSAFRITRDDAPQPYAVVWSINRPIKPTAAGGDKAS</sequence>